<evidence type="ECO:0000256" key="5">
    <source>
        <dbReference type="ARBA" id="ARBA00023002"/>
    </source>
</evidence>
<evidence type="ECO:0000256" key="2">
    <source>
        <dbReference type="ARBA" id="ARBA00006484"/>
    </source>
</evidence>
<protein>
    <submittedName>
        <fullName evidence="7">Uncharacterized protein</fullName>
    </submittedName>
</protein>
<evidence type="ECO:0000256" key="1">
    <source>
        <dbReference type="ARBA" id="ARBA00004606"/>
    </source>
</evidence>
<dbReference type="GO" id="GO:0008202">
    <property type="term" value="P:steroid metabolic process"/>
    <property type="evidence" value="ECO:0007669"/>
    <property type="project" value="TreeGrafter"/>
</dbReference>
<evidence type="ECO:0000313" key="8">
    <source>
        <dbReference type="Proteomes" id="UP000834106"/>
    </source>
</evidence>
<name>A0AAD1YPK4_9LAMI</name>
<dbReference type="PANTHER" id="PTHR43391">
    <property type="entry name" value="RETINOL DEHYDROGENASE-RELATED"/>
    <property type="match status" value="1"/>
</dbReference>
<sequence length="383" mass="43167">MGQLLLESCLLKHLPNEYAKRGACLVLVARRERSLQEVAERAWGLGAPDVLVVRADVSKVEDCRNVVDRTMHHFGRCSTSTRMNAYKVMESHFMQHLPNEYAKRGACLVLVARRERSLQEVAERAWGLGAPDVLVVRADVSKVEDCRNVVDRTMQHFGSLDHLVNNAGMMSISLLEEAKDVTDFRTVMDTNFWGYVYMTRFAVPHLRNSEGRIVALSSSASWLPAPRMSFYNASKAAIAQFFETSRIEFGPHIGITLVTPGFEESELTKGKQMSKAGKLEVDQESRDAIVSMIPVQRVESCARGIVSSACKGERYVTEPAWFRATFLWNIFCPEVIDWTYRLLYITCPGESQKDAIGKKLVDFTGAKKFLYPETIKVPDPKTD</sequence>
<dbReference type="AlphaFoldDB" id="A0AAD1YPK4"/>
<dbReference type="Proteomes" id="UP000834106">
    <property type="component" value="Chromosome 1"/>
</dbReference>
<gene>
    <name evidence="7" type="ORF">FPE_LOCUS1454</name>
</gene>
<dbReference type="GO" id="GO:0072582">
    <property type="term" value="F:17-beta-hydroxysteroid dehydrogenase (NADP+) activity"/>
    <property type="evidence" value="ECO:0007669"/>
    <property type="project" value="TreeGrafter"/>
</dbReference>
<dbReference type="InterPro" id="IPR002347">
    <property type="entry name" value="SDR_fam"/>
</dbReference>
<keyword evidence="4" id="KW-0812">Transmembrane</keyword>
<reference evidence="7" key="1">
    <citation type="submission" date="2023-05" db="EMBL/GenBank/DDBJ databases">
        <authorList>
            <person name="Huff M."/>
        </authorList>
    </citation>
    <scope>NUCLEOTIDE SEQUENCE</scope>
</reference>
<evidence type="ECO:0000256" key="6">
    <source>
        <dbReference type="RuleBase" id="RU000363"/>
    </source>
</evidence>
<dbReference type="PRINTS" id="PR00081">
    <property type="entry name" value="GDHRDH"/>
</dbReference>
<keyword evidence="4" id="KW-0735">Signal-anchor</keyword>
<keyword evidence="5" id="KW-0560">Oxidoreductase</keyword>
<dbReference type="PRINTS" id="PR00080">
    <property type="entry name" value="SDRFAMILY"/>
</dbReference>
<keyword evidence="8" id="KW-1185">Reference proteome</keyword>
<organism evidence="7 8">
    <name type="scientific">Fraxinus pennsylvanica</name>
    <dbReference type="NCBI Taxonomy" id="56036"/>
    <lineage>
        <taxon>Eukaryota</taxon>
        <taxon>Viridiplantae</taxon>
        <taxon>Streptophyta</taxon>
        <taxon>Embryophyta</taxon>
        <taxon>Tracheophyta</taxon>
        <taxon>Spermatophyta</taxon>
        <taxon>Magnoliopsida</taxon>
        <taxon>eudicotyledons</taxon>
        <taxon>Gunneridae</taxon>
        <taxon>Pentapetalae</taxon>
        <taxon>asterids</taxon>
        <taxon>lamiids</taxon>
        <taxon>Lamiales</taxon>
        <taxon>Oleaceae</taxon>
        <taxon>Oleeae</taxon>
        <taxon>Fraxinus</taxon>
    </lineage>
</organism>
<dbReference type="EMBL" id="OU503036">
    <property type="protein sequence ID" value="CAI9754023.1"/>
    <property type="molecule type" value="Genomic_DNA"/>
</dbReference>
<evidence type="ECO:0000313" key="7">
    <source>
        <dbReference type="EMBL" id="CAI9754023.1"/>
    </source>
</evidence>
<evidence type="ECO:0000256" key="4">
    <source>
        <dbReference type="ARBA" id="ARBA00022968"/>
    </source>
</evidence>
<dbReference type="Gene3D" id="3.40.50.720">
    <property type="entry name" value="NAD(P)-binding Rossmann-like Domain"/>
    <property type="match status" value="2"/>
</dbReference>
<dbReference type="PANTHER" id="PTHR43391:SF89">
    <property type="entry name" value="11-BETA-HYDROXYSTEROID DEHYDROGENASE 1A-RELATED"/>
    <property type="match status" value="1"/>
</dbReference>
<dbReference type="SUPFAM" id="SSF51735">
    <property type="entry name" value="NAD(P)-binding Rossmann-fold domains"/>
    <property type="match status" value="2"/>
</dbReference>
<comment type="subcellular location">
    <subcellularLocation>
        <location evidence="1">Membrane</location>
        <topology evidence="1">Single-pass type II membrane protein</topology>
    </subcellularLocation>
</comment>
<evidence type="ECO:0000256" key="3">
    <source>
        <dbReference type="ARBA" id="ARBA00022857"/>
    </source>
</evidence>
<dbReference type="InterPro" id="IPR036291">
    <property type="entry name" value="NAD(P)-bd_dom_sf"/>
</dbReference>
<proteinExistence type="inferred from homology"/>
<dbReference type="Pfam" id="PF00106">
    <property type="entry name" value="adh_short"/>
    <property type="match status" value="1"/>
</dbReference>
<keyword evidence="3" id="KW-0521">NADP</keyword>
<accession>A0AAD1YPK4</accession>
<dbReference type="GO" id="GO:0016020">
    <property type="term" value="C:membrane"/>
    <property type="evidence" value="ECO:0007669"/>
    <property type="project" value="UniProtKB-SubCell"/>
</dbReference>
<dbReference type="GO" id="GO:0005829">
    <property type="term" value="C:cytosol"/>
    <property type="evidence" value="ECO:0007669"/>
    <property type="project" value="TreeGrafter"/>
</dbReference>
<comment type="similarity">
    <text evidence="2 6">Belongs to the short-chain dehydrogenases/reductases (SDR) family.</text>
</comment>